<protein>
    <submittedName>
        <fullName evidence="9">Siderophore ABC transporter permease CdtC</fullName>
    </submittedName>
</protein>
<evidence type="ECO:0000256" key="8">
    <source>
        <dbReference type="SAM" id="Phobius"/>
    </source>
</evidence>
<evidence type="ECO:0000256" key="4">
    <source>
        <dbReference type="ARBA" id="ARBA00022475"/>
    </source>
</evidence>
<name>A0ABP8XA58_9MICO</name>
<reference evidence="10" key="1">
    <citation type="journal article" date="2019" name="Int. J. Syst. Evol. Microbiol.">
        <title>The Global Catalogue of Microorganisms (GCM) 10K type strain sequencing project: providing services to taxonomists for standard genome sequencing and annotation.</title>
        <authorList>
            <consortium name="The Broad Institute Genomics Platform"/>
            <consortium name="The Broad Institute Genome Sequencing Center for Infectious Disease"/>
            <person name="Wu L."/>
            <person name="Ma J."/>
        </authorList>
    </citation>
    <scope>NUCLEOTIDE SEQUENCE [LARGE SCALE GENOMIC DNA]</scope>
    <source>
        <strain evidence="10">JCM 17975</strain>
    </source>
</reference>
<feature type="transmembrane region" description="Helical" evidence="8">
    <location>
        <begin position="568"/>
        <end position="589"/>
    </location>
</feature>
<dbReference type="CDD" id="cd06550">
    <property type="entry name" value="TM_ABC_iron-siderophores_like"/>
    <property type="match status" value="1"/>
</dbReference>
<evidence type="ECO:0000256" key="3">
    <source>
        <dbReference type="ARBA" id="ARBA00022448"/>
    </source>
</evidence>
<evidence type="ECO:0000256" key="5">
    <source>
        <dbReference type="ARBA" id="ARBA00022692"/>
    </source>
</evidence>
<comment type="caution">
    <text evidence="9">The sequence shown here is derived from an EMBL/GenBank/DDBJ whole genome shotgun (WGS) entry which is preliminary data.</text>
</comment>
<proteinExistence type="inferred from homology"/>
<dbReference type="EMBL" id="BAABHM010000011">
    <property type="protein sequence ID" value="GAA4703958.1"/>
    <property type="molecule type" value="Genomic_DNA"/>
</dbReference>
<dbReference type="InterPro" id="IPR037294">
    <property type="entry name" value="ABC_BtuC-like"/>
</dbReference>
<evidence type="ECO:0000256" key="6">
    <source>
        <dbReference type="ARBA" id="ARBA00022989"/>
    </source>
</evidence>
<dbReference type="Proteomes" id="UP001500843">
    <property type="component" value="Unassembled WGS sequence"/>
</dbReference>
<feature type="transmembrane region" description="Helical" evidence="8">
    <location>
        <begin position="462"/>
        <end position="483"/>
    </location>
</feature>
<dbReference type="InterPro" id="IPR000522">
    <property type="entry name" value="ABC_transptr_permease_BtuC"/>
</dbReference>
<comment type="similarity">
    <text evidence="2">Belongs to the binding-protein-dependent transport system permease family. FecCD subfamily.</text>
</comment>
<dbReference type="NCBIfam" id="NF007867">
    <property type="entry name" value="PRK10577.1-3"/>
    <property type="match status" value="1"/>
</dbReference>
<feature type="transmembrane region" description="Helical" evidence="8">
    <location>
        <begin position="379"/>
        <end position="405"/>
    </location>
</feature>
<feature type="transmembrane region" description="Helical" evidence="8">
    <location>
        <begin position="304"/>
        <end position="328"/>
    </location>
</feature>
<dbReference type="PANTHER" id="PTHR30472:SF37">
    <property type="entry name" value="FE(3+) DICITRATE TRANSPORT SYSTEM PERMEASE PROTEIN FECD-RELATED"/>
    <property type="match status" value="1"/>
</dbReference>
<keyword evidence="5 8" id="KW-0812">Transmembrane</keyword>
<keyword evidence="10" id="KW-1185">Reference proteome</keyword>
<feature type="transmembrane region" description="Helical" evidence="8">
    <location>
        <begin position="22"/>
        <end position="44"/>
    </location>
</feature>
<evidence type="ECO:0000256" key="2">
    <source>
        <dbReference type="ARBA" id="ARBA00007935"/>
    </source>
</evidence>
<organism evidence="9 10">
    <name type="scientific">Promicromonospora umidemergens</name>
    <dbReference type="NCBI Taxonomy" id="629679"/>
    <lineage>
        <taxon>Bacteria</taxon>
        <taxon>Bacillati</taxon>
        <taxon>Actinomycetota</taxon>
        <taxon>Actinomycetes</taxon>
        <taxon>Micrococcales</taxon>
        <taxon>Promicromonosporaceae</taxon>
        <taxon>Promicromonospora</taxon>
    </lineage>
</organism>
<feature type="transmembrane region" description="Helical" evidence="8">
    <location>
        <begin position="117"/>
        <end position="136"/>
    </location>
</feature>
<keyword evidence="6 8" id="KW-1133">Transmembrane helix</keyword>
<feature type="transmembrane region" description="Helical" evidence="8">
    <location>
        <begin position="85"/>
        <end position="105"/>
    </location>
</feature>
<gene>
    <name evidence="9" type="primary">cdtC</name>
    <name evidence="9" type="ORF">GCM10023198_26910</name>
</gene>
<dbReference type="PANTHER" id="PTHR30472">
    <property type="entry name" value="FERRIC ENTEROBACTIN TRANSPORT SYSTEM PERMEASE PROTEIN"/>
    <property type="match status" value="1"/>
</dbReference>
<feature type="transmembrane region" description="Helical" evidence="8">
    <location>
        <begin position="213"/>
        <end position="232"/>
    </location>
</feature>
<feature type="transmembrane region" description="Helical" evidence="8">
    <location>
        <begin position="170"/>
        <end position="192"/>
    </location>
</feature>
<evidence type="ECO:0000313" key="10">
    <source>
        <dbReference type="Proteomes" id="UP001500843"/>
    </source>
</evidence>
<feature type="transmembrane region" description="Helical" evidence="8">
    <location>
        <begin position="143"/>
        <end position="164"/>
    </location>
</feature>
<dbReference type="RefSeq" id="WP_253867811.1">
    <property type="nucleotide sequence ID" value="NZ_BAABHM010000011.1"/>
</dbReference>
<feature type="transmembrane region" description="Helical" evidence="8">
    <location>
        <begin position="527"/>
        <end position="548"/>
    </location>
</feature>
<evidence type="ECO:0000256" key="1">
    <source>
        <dbReference type="ARBA" id="ARBA00004651"/>
    </source>
</evidence>
<keyword evidence="4" id="KW-1003">Cell membrane</keyword>
<feature type="transmembrane region" description="Helical" evidence="8">
    <location>
        <begin position="495"/>
        <end position="515"/>
    </location>
</feature>
<feature type="transmembrane region" description="Helical" evidence="8">
    <location>
        <begin position="259"/>
        <end position="292"/>
    </location>
</feature>
<feature type="transmembrane region" description="Helical" evidence="8">
    <location>
        <begin position="687"/>
        <end position="704"/>
    </location>
</feature>
<comment type="subcellular location">
    <subcellularLocation>
        <location evidence="1">Cell membrane</location>
        <topology evidence="1">Multi-pass membrane protein</topology>
    </subcellularLocation>
</comment>
<feature type="transmembrane region" description="Helical" evidence="8">
    <location>
        <begin position="433"/>
        <end position="450"/>
    </location>
</feature>
<feature type="transmembrane region" description="Helical" evidence="8">
    <location>
        <begin position="615"/>
        <end position="642"/>
    </location>
</feature>
<dbReference type="SUPFAM" id="SSF81345">
    <property type="entry name" value="ABC transporter involved in vitamin B12 uptake, BtuC"/>
    <property type="match status" value="2"/>
</dbReference>
<feature type="transmembrane region" description="Helical" evidence="8">
    <location>
        <begin position="334"/>
        <end position="354"/>
    </location>
</feature>
<dbReference type="Pfam" id="PF01032">
    <property type="entry name" value="FecCD"/>
    <property type="match status" value="2"/>
</dbReference>
<dbReference type="Gene3D" id="1.10.3470.10">
    <property type="entry name" value="ABC transporter involved in vitamin B12 uptake, BtuC"/>
    <property type="match status" value="2"/>
</dbReference>
<evidence type="ECO:0000256" key="7">
    <source>
        <dbReference type="ARBA" id="ARBA00023136"/>
    </source>
</evidence>
<feature type="transmembrane region" description="Helical" evidence="8">
    <location>
        <begin position="654"/>
        <end position="675"/>
    </location>
</feature>
<sequence>MTVTRSPSPTDTLPHAPASRPAAWATGAATLTVLALAVLVVGAWHLTQGTSGVGAGDLLRLITGQAPSDSGAVRDILVGSRLPRLAAGVAVGFALGVAGALFQSIARNALASPDTLAVTAGSYLAVVVVAAFGLAVPLWASGAIAFAGGIAAAALVLGLAGGGGSSTTRLVLAGSAVALALQAATSALLILFEAETTGLFAWGSGSLSQLDLTAFWRVLPVVVLATTGGLVLSRRLDVLGLGDDTAGALGVPVRSTRVLGVLLAVLLTAAAVTLAGPIGFVGLAAPVVARLLARVVPALHRHAILLPAAGLLGAFVVLLADVVVRALLGAEDALSVPTGVATTLLGALVMVVLARRLRDAGPSRTPPAATTGPRSGRRFVIVLSVCAALAVGVLLLGMLAGSTWLRTGDISLWLQGQGPAVVQFALDERAPRVLASVVAGAALALAGTMVQATARNPLAEPAILGITGGAGLGAVIVVTAVAGTAWGNGIAASDGAMLVAAVCGGLLAFAIVYLLAWRGGLHADRLVLVGIGLGYLTTALTTFLLLNSDPWNTPRIYTWLSGTTYGRSFSQILPVVVVLALAVPLAVLVRRELDLLAVDDDTPRLVGVRLEHSRLLVLAVAAVLAATSVTAVGVVGFVGLVAPHAARALVGGRHARVLPVAMLLGAVLLGLADVLGRTVIAPAQLPAGLAVALLGAPYFVWLLGRSRA</sequence>
<accession>A0ABP8XA58</accession>
<evidence type="ECO:0000313" key="9">
    <source>
        <dbReference type="EMBL" id="GAA4703958.1"/>
    </source>
</evidence>
<keyword evidence="3" id="KW-0813">Transport</keyword>
<keyword evidence="7 8" id="KW-0472">Membrane</keyword>